<gene>
    <name evidence="1" type="ORF">CCH01_13180</name>
</gene>
<dbReference type="AlphaFoldDB" id="A0A1U6JBY4"/>
<accession>A0A1U6JBY4</accession>
<keyword evidence="2" id="KW-1185">Reference proteome</keyword>
<dbReference type="EMBL" id="LT799839">
    <property type="protein sequence ID" value="SLK17806.1"/>
    <property type="molecule type" value="Genomic_DNA"/>
</dbReference>
<dbReference type="STRING" id="1351755.CCH01_13180"/>
<organism evidence="1 2">
    <name type="scientific">Clostridium chauvoei JF4335</name>
    <dbReference type="NCBI Taxonomy" id="1351755"/>
    <lineage>
        <taxon>Bacteria</taxon>
        <taxon>Bacillati</taxon>
        <taxon>Bacillota</taxon>
        <taxon>Clostridia</taxon>
        <taxon>Eubacteriales</taxon>
        <taxon>Clostridiaceae</taxon>
        <taxon>Clostridium</taxon>
    </lineage>
</organism>
<dbReference type="RefSeq" id="WP_079481343.1">
    <property type="nucleotide sequence ID" value="NZ_CBML010000006.1"/>
</dbReference>
<evidence type="ECO:0000313" key="1">
    <source>
        <dbReference type="EMBL" id="SLK17806.1"/>
    </source>
</evidence>
<dbReference type="Proteomes" id="UP000190476">
    <property type="component" value="Chromosome I"/>
</dbReference>
<reference evidence="2" key="1">
    <citation type="submission" date="2017-03" db="EMBL/GenBank/DDBJ databases">
        <authorList>
            <person name="Falquet L."/>
            <person name="Falquet L."/>
        </authorList>
    </citation>
    <scope>NUCLEOTIDE SEQUENCE [LARGE SCALE GENOMIC DNA]</scope>
</reference>
<sequence>MLDLKGKFIKQFLKFKVVRNIPGEILLKFSDNIKIEDKFKKYDVFILKGAKLLEGIKNIDFDYSRNLIGVSYDIKKLDANKVIKWVNIIIDTICSNTSFIEENIDNNLDDITNKIESELNKKKKKI</sequence>
<dbReference type="GeneID" id="66301650"/>
<proteinExistence type="predicted"/>
<name>A0A1U6JBY4_9CLOT</name>
<evidence type="ECO:0000313" key="2">
    <source>
        <dbReference type="Proteomes" id="UP000190476"/>
    </source>
</evidence>
<protein>
    <submittedName>
        <fullName evidence="1">Uncharacterized protein</fullName>
    </submittedName>
</protein>
<dbReference type="OrthoDB" id="1937166at2"/>